<dbReference type="PANTHER" id="PTHR48207:SF4">
    <property type="entry name" value="BLL6097 PROTEIN"/>
    <property type="match status" value="1"/>
</dbReference>
<dbReference type="PANTHER" id="PTHR48207">
    <property type="entry name" value="SUCCINATE--HYDROXYMETHYLGLUTARATE COA-TRANSFERASE"/>
    <property type="match status" value="1"/>
</dbReference>
<evidence type="ECO:0000313" key="2">
    <source>
        <dbReference type="EMBL" id="UOQ59524.1"/>
    </source>
</evidence>
<protein>
    <submittedName>
        <fullName evidence="2">CoA transferase</fullName>
    </submittedName>
</protein>
<keyword evidence="1 2" id="KW-0808">Transferase</keyword>
<dbReference type="InterPro" id="IPR023606">
    <property type="entry name" value="CoA-Trfase_III_dom_1_sf"/>
</dbReference>
<keyword evidence="3" id="KW-1185">Reference proteome</keyword>
<dbReference type="Pfam" id="PF02515">
    <property type="entry name" value="CoA_transf_3"/>
    <property type="match status" value="1"/>
</dbReference>
<organism evidence="2 3">
    <name type="scientific">Leucobacter rhizosphaerae</name>
    <dbReference type="NCBI Taxonomy" id="2932245"/>
    <lineage>
        <taxon>Bacteria</taxon>
        <taxon>Bacillati</taxon>
        <taxon>Actinomycetota</taxon>
        <taxon>Actinomycetes</taxon>
        <taxon>Micrococcales</taxon>
        <taxon>Microbacteriaceae</taxon>
        <taxon>Leucobacter</taxon>
    </lineage>
</organism>
<dbReference type="SUPFAM" id="SSF89796">
    <property type="entry name" value="CoA-transferase family III (CaiB/BaiF)"/>
    <property type="match status" value="1"/>
</dbReference>
<gene>
    <name evidence="2" type="ORF">MUN76_10725</name>
</gene>
<dbReference type="Proteomes" id="UP000831775">
    <property type="component" value="Chromosome"/>
</dbReference>
<dbReference type="InterPro" id="IPR003673">
    <property type="entry name" value="CoA-Trfase_fam_III"/>
</dbReference>
<dbReference type="EMBL" id="CP095043">
    <property type="protein sequence ID" value="UOQ59524.1"/>
    <property type="molecule type" value="Genomic_DNA"/>
</dbReference>
<dbReference type="GO" id="GO:0016740">
    <property type="term" value="F:transferase activity"/>
    <property type="evidence" value="ECO:0007669"/>
    <property type="project" value="UniProtKB-KW"/>
</dbReference>
<proteinExistence type="predicted"/>
<dbReference type="Gene3D" id="3.40.50.10540">
    <property type="entry name" value="Crotonobetainyl-coa:carnitine coa-transferase, domain 1"/>
    <property type="match status" value="2"/>
</dbReference>
<evidence type="ECO:0000313" key="3">
    <source>
        <dbReference type="Proteomes" id="UP000831775"/>
    </source>
</evidence>
<dbReference type="InterPro" id="IPR050483">
    <property type="entry name" value="CoA-transferase_III_domain"/>
</dbReference>
<accession>A0ABY4FTA0</accession>
<reference evidence="2 3" key="1">
    <citation type="submission" date="2022-04" db="EMBL/GenBank/DDBJ databases">
        <title>Leucobacter sp. isolated from rhizosphere of onion.</title>
        <authorList>
            <person name="Won M."/>
            <person name="Lee C.-M."/>
            <person name="Woen H.-Y."/>
            <person name="Kwon S.-W."/>
        </authorList>
    </citation>
    <scope>NUCLEOTIDE SEQUENCE [LARGE SCALE GENOMIC DNA]</scope>
    <source>
        <strain evidence="2 3">H25R-14</strain>
    </source>
</reference>
<dbReference type="RefSeq" id="WP_244684576.1">
    <property type="nucleotide sequence ID" value="NZ_CP095043.1"/>
</dbReference>
<name>A0ABY4FTA0_9MICO</name>
<evidence type="ECO:0000256" key="1">
    <source>
        <dbReference type="ARBA" id="ARBA00022679"/>
    </source>
</evidence>
<sequence>MNATATPGILSGYRVIDCSIAMAGPFAAQRLGDLGADVIKVEPTSGEWQRHAPAGGATGKEINVSFLSLNRNKRSLAVNLKDDEGRQLLFDLVRSADVFLQNYRPGVAERLGVDYESLRKINPKLVYVSISGYGEDGPYRDRPGQDLLLQAMSGAMLSAGAHGTPPQAAGQYLVDAITASTAFEGALAALLHRERTGEGQKVSVNMLDAITTLQMQELSVYLMGSLPQQRSEQPHAHVYIRSPYGTFATTDGYLALAMPDLKTLGRLIGEPSFEDLNDEVDGWTRRDEIFAKTAAGLAKQSTAHWVQVLGEAGIWVGPVYGYADLVADPQIAHNGTFVEYEHPIEGPVKTPGFPYAFSATPARIDRGAPRVGEHSSEIAHELGVTDAQFAALVERGVVVETVGS</sequence>